<dbReference type="RefSeq" id="WP_119321619.1">
    <property type="nucleotide sequence ID" value="NZ_AP025739.1"/>
</dbReference>
<dbReference type="Proteomes" id="UP000287394">
    <property type="component" value="Chromosome"/>
</dbReference>
<proteinExistence type="predicted"/>
<dbReference type="AlphaFoldDB" id="A0A402CW55"/>
<keyword evidence="2" id="KW-1185">Reference proteome</keyword>
<name>A0A402CW55_9BACT</name>
<reference evidence="1 2" key="1">
    <citation type="journal article" date="2019" name="Int. J. Syst. Evol. Microbiol.">
        <title>Capsulimonas corticalis gen. nov., sp. nov., an aerobic capsulated bacterium, of a novel bacterial order, Capsulimonadales ord. nov., of the class Armatimonadia of the phylum Armatimonadetes.</title>
        <authorList>
            <person name="Li J."/>
            <person name="Kudo C."/>
            <person name="Tonouchi A."/>
        </authorList>
    </citation>
    <scope>NUCLEOTIDE SEQUENCE [LARGE SCALE GENOMIC DNA]</scope>
    <source>
        <strain evidence="1 2">AX-7</strain>
    </source>
</reference>
<organism evidence="1 2">
    <name type="scientific">Capsulimonas corticalis</name>
    <dbReference type="NCBI Taxonomy" id="2219043"/>
    <lineage>
        <taxon>Bacteria</taxon>
        <taxon>Bacillati</taxon>
        <taxon>Armatimonadota</taxon>
        <taxon>Armatimonadia</taxon>
        <taxon>Capsulimonadales</taxon>
        <taxon>Capsulimonadaceae</taxon>
        <taxon>Capsulimonas</taxon>
    </lineage>
</organism>
<sequence length="77" mass="8065">MFTSPNIEFGATGSVAGAHDSKTLTTIGGFANYYFRGGESIESVTPLLPYVGVFAGYSHKDEGDASLGAQAAVCRNW</sequence>
<gene>
    <name evidence="1" type="ORF">CCAX7_61230</name>
</gene>
<dbReference type="KEGG" id="ccot:CCAX7_61230"/>
<dbReference type="EMBL" id="AP025739">
    <property type="protein sequence ID" value="BDI34072.1"/>
    <property type="molecule type" value="Genomic_DNA"/>
</dbReference>
<accession>A0A402CW55</accession>
<evidence type="ECO:0000313" key="1">
    <source>
        <dbReference type="EMBL" id="BDI34072.1"/>
    </source>
</evidence>
<protein>
    <submittedName>
        <fullName evidence="1">Uncharacterized protein</fullName>
    </submittedName>
</protein>
<evidence type="ECO:0000313" key="2">
    <source>
        <dbReference type="Proteomes" id="UP000287394"/>
    </source>
</evidence>